<dbReference type="EMBL" id="QGDI01000007">
    <property type="protein sequence ID" value="PWJ12224.1"/>
    <property type="molecule type" value="Genomic_DNA"/>
</dbReference>
<accession>A0A315XZQ9</accession>
<gene>
    <name evidence="1" type="ORF">IE37_01914</name>
</gene>
<evidence type="ECO:0000313" key="1">
    <source>
        <dbReference type="EMBL" id="PWJ12224.1"/>
    </source>
</evidence>
<organism evidence="1 2">
    <name type="scientific">Ruminococcus flavefaciens</name>
    <dbReference type="NCBI Taxonomy" id="1265"/>
    <lineage>
        <taxon>Bacteria</taxon>
        <taxon>Bacillati</taxon>
        <taxon>Bacillota</taxon>
        <taxon>Clostridia</taxon>
        <taxon>Eubacteriales</taxon>
        <taxon>Oscillospiraceae</taxon>
        <taxon>Ruminococcus</taxon>
    </lineage>
</organism>
<proteinExistence type="predicted"/>
<dbReference type="OrthoDB" id="369674at2"/>
<evidence type="ECO:0000313" key="2">
    <source>
        <dbReference type="Proteomes" id="UP000245720"/>
    </source>
</evidence>
<dbReference type="AlphaFoldDB" id="A0A315XZQ9"/>
<sequence>MLEPNKDRVDYGELLSCPENYKLDFAIGTTYSLDLDALVGISLALGLGAETDSDLVHNPVCLLEALRLTGDNIALFCEGGQIHLPSKPSPLYILLEQMVYQIITEKVKGLSHYPSFHPKFWLLRFLHCKTGAVKYRIAVMSRNLTFDQSWDVTFSMEGEKSSKRSSQNSPVCDFLKYLLINFPDSDMTNNKRKKIEAIIKELPYIAFDLQSKEFNDFEFIPVGIPKGKNSKYDITASQYSLFNERFDELLVITPFLSKRVIRQLNDNASCDHNSNILITRADSLAKLSDDDCSNFSIYTLRDEVIDGESVISEESDTVTAKHDIHAKLYMTRKGSSSELYLGSLNASQNALYGNIEFMIKLSSKNRYLNLDKMKEALFNVSDGENPFIEVYPPEGAKEEESPKLDKYIKELCRCPHHAIAEETGERYRLTVSFESLPHSPEDIAIEISPLLSKKTAVLSKEVIFEDIELTKLSEFYKVKVSNTDESVCRVIKIDTEGIPEDRERKIVADVINNKEAFYRYIAFLLGDNYVSSSLEIENMDLSGTASGDNRKPVMLPSLYEKMLKTAAISPEKLKEIGYLIDSIAEDNVIPEFEKLYSTFKKAVKL</sequence>
<reference evidence="1 2" key="1">
    <citation type="submission" date="2018-05" db="EMBL/GenBank/DDBJ databases">
        <title>The Hungate 1000. A catalogue of reference genomes from the rumen microbiome.</title>
        <authorList>
            <person name="Kelly W."/>
        </authorList>
    </citation>
    <scope>NUCLEOTIDE SEQUENCE [LARGE SCALE GENOMIC DNA]</scope>
    <source>
        <strain evidence="1 2">SAb67</strain>
    </source>
</reference>
<dbReference type="CDD" id="cd09176">
    <property type="entry name" value="PLDc_unchar6"/>
    <property type="match status" value="1"/>
</dbReference>
<dbReference type="InterPro" id="IPR059166">
    <property type="entry name" value="PLD-like_cat"/>
</dbReference>
<dbReference type="Proteomes" id="UP000245720">
    <property type="component" value="Unassembled WGS sequence"/>
</dbReference>
<protein>
    <recommendedName>
        <fullName evidence="3">PLD-like domain-containing protein</fullName>
    </recommendedName>
</protein>
<evidence type="ECO:0008006" key="3">
    <source>
        <dbReference type="Google" id="ProtNLM"/>
    </source>
</evidence>
<dbReference type="RefSeq" id="WP_109726681.1">
    <property type="nucleotide sequence ID" value="NZ_QGDI01000007.1"/>
</dbReference>
<dbReference type="Gene3D" id="3.30.870.10">
    <property type="entry name" value="Endonuclease Chain A"/>
    <property type="match status" value="1"/>
</dbReference>
<name>A0A315XZQ9_RUMFL</name>
<comment type="caution">
    <text evidence="1">The sequence shown here is derived from an EMBL/GenBank/DDBJ whole genome shotgun (WGS) entry which is preliminary data.</text>
</comment>